<feature type="transmembrane region" description="Helical" evidence="1">
    <location>
        <begin position="135"/>
        <end position="155"/>
    </location>
</feature>
<feature type="transmembrane region" description="Helical" evidence="1">
    <location>
        <begin position="175"/>
        <end position="196"/>
    </location>
</feature>
<accession>A0A1V0UML2</accession>
<dbReference type="OrthoDB" id="4332110at2"/>
<sequence length="225" mass="23155">MIPAVVGSVMVSAAMVLFALLPGKLSEARDFQAARPCAEVGGSAVENGDCLATRPATVLATEARPRGRGAAHWVTLGQDDEDLPPFRVRLRGEGPVWEKLAPGDQVTVATWRAAAVWVEAGNERQDAAERPGLGAVVRLAVGLALLIVGSVLLRASGWAHRRRAVRAPAVRARQVAVPAAATAVAVGIAVAAALLIANVLLALAVAAAGCAVAWAASARLLRRPV</sequence>
<evidence type="ECO:0000313" key="3">
    <source>
        <dbReference type="Proteomes" id="UP000192445"/>
    </source>
</evidence>
<keyword evidence="1" id="KW-0812">Transmembrane</keyword>
<keyword evidence="1" id="KW-1133">Transmembrane helix</keyword>
<feature type="transmembrane region" description="Helical" evidence="1">
    <location>
        <begin position="202"/>
        <end position="221"/>
    </location>
</feature>
<dbReference type="AlphaFoldDB" id="A0A1V0UML2"/>
<dbReference type="Proteomes" id="UP000192445">
    <property type="component" value="Chromosome"/>
</dbReference>
<proteinExistence type="predicted"/>
<evidence type="ECO:0000256" key="1">
    <source>
        <dbReference type="SAM" id="Phobius"/>
    </source>
</evidence>
<dbReference type="EMBL" id="CP020570">
    <property type="protein sequence ID" value="ARF66346.1"/>
    <property type="molecule type" value="Genomic_DNA"/>
</dbReference>
<gene>
    <name evidence="2" type="ORF">B1H20_22840</name>
</gene>
<reference evidence="2 3" key="1">
    <citation type="submission" date="2017-03" db="EMBL/GenBank/DDBJ databases">
        <title>Complete Genome Sequence of a natural compounds producer, Streptomyces violaceus S21.</title>
        <authorList>
            <person name="Zhong C."/>
            <person name="Zhao Z."/>
            <person name="Fu J."/>
            <person name="Zong G."/>
            <person name="Qin R."/>
            <person name="Cao G."/>
        </authorList>
    </citation>
    <scope>NUCLEOTIDE SEQUENCE [LARGE SCALE GENOMIC DNA]</scope>
    <source>
        <strain evidence="2 3">S21</strain>
    </source>
</reference>
<keyword evidence="1" id="KW-0472">Membrane</keyword>
<name>A0A1V0UML2_STRVN</name>
<evidence type="ECO:0000313" key="2">
    <source>
        <dbReference type="EMBL" id="ARF66346.1"/>
    </source>
</evidence>
<protein>
    <submittedName>
        <fullName evidence="2">Uncharacterized protein</fullName>
    </submittedName>
</protein>
<organism evidence="2 3">
    <name type="scientific">Streptomyces violaceoruber</name>
    <dbReference type="NCBI Taxonomy" id="1935"/>
    <lineage>
        <taxon>Bacteria</taxon>
        <taxon>Bacillati</taxon>
        <taxon>Actinomycetota</taxon>
        <taxon>Actinomycetes</taxon>
        <taxon>Kitasatosporales</taxon>
        <taxon>Streptomycetaceae</taxon>
        <taxon>Streptomyces</taxon>
        <taxon>Streptomyces violaceoruber group</taxon>
    </lineage>
</organism>
<dbReference type="KEGG" id="svu:B1H20_22840"/>